<comment type="similarity">
    <text evidence="2 6">Belongs to the phosphoglycerate mutase family. BPG-dependent PGAM subfamily.</text>
</comment>
<evidence type="ECO:0000256" key="9">
    <source>
        <dbReference type="PIRSR" id="PIRSR613078-3"/>
    </source>
</evidence>
<evidence type="ECO:0000256" key="2">
    <source>
        <dbReference type="ARBA" id="ARBA00006717"/>
    </source>
</evidence>
<dbReference type="EMBL" id="CP009288">
    <property type="protein sequence ID" value="AIQ14222.1"/>
    <property type="molecule type" value="Genomic_DNA"/>
</dbReference>
<feature type="binding site" evidence="6 8">
    <location>
        <begin position="21"/>
        <end position="22"/>
    </location>
    <ligand>
        <name>substrate</name>
    </ligand>
</feature>
<feature type="binding site" evidence="6 8">
    <location>
        <begin position="87"/>
        <end position="90"/>
    </location>
    <ligand>
        <name>substrate</name>
    </ligand>
</feature>
<dbReference type="Pfam" id="PF00300">
    <property type="entry name" value="His_Phos_1"/>
    <property type="match status" value="2"/>
</dbReference>
<dbReference type="Gene3D" id="3.40.50.1240">
    <property type="entry name" value="Phosphoglycerate mutase-like"/>
    <property type="match status" value="1"/>
</dbReference>
<evidence type="ECO:0000256" key="10">
    <source>
        <dbReference type="RuleBase" id="RU004512"/>
    </source>
</evidence>
<evidence type="ECO:0000256" key="8">
    <source>
        <dbReference type="PIRSR" id="PIRSR613078-2"/>
    </source>
</evidence>
<accession>A0A089HT00</accession>
<evidence type="ECO:0000313" key="12">
    <source>
        <dbReference type="Proteomes" id="UP000029409"/>
    </source>
</evidence>
<dbReference type="SUPFAM" id="SSF53254">
    <property type="entry name" value="Phosphoglycerate mutase-like"/>
    <property type="match status" value="1"/>
</dbReference>
<feature type="active site" description="Proton donor/acceptor" evidence="6 7">
    <location>
        <position position="87"/>
    </location>
</feature>
<gene>
    <name evidence="6 11" type="primary">gpmA</name>
    <name evidence="11" type="ORF">PDUR_21645</name>
</gene>
<evidence type="ECO:0000256" key="3">
    <source>
        <dbReference type="ARBA" id="ARBA00022432"/>
    </source>
</evidence>
<dbReference type="FunFam" id="3.40.50.1240:FF:000003">
    <property type="entry name" value="2,3-bisphosphoglycerate-dependent phosphoglycerate mutase"/>
    <property type="match status" value="1"/>
</dbReference>
<dbReference type="InterPro" id="IPR013078">
    <property type="entry name" value="His_Pase_superF_clade-1"/>
</dbReference>
<feature type="site" description="Transition state stabilizer" evidence="6 9">
    <location>
        <position position="182"/>
    </location>
</feature>
<dbReference type="InterPro" id="IPR005952">
    <property type="entry name" value="Phosphogly_mut1"/>
</dbReference>
<dbReference type="PANTHER" id="PTHR11931">
    <property type="entry name" value="PHOSPHOGLYCERATE MUTASE"/>
    <property type="match status" value="1"/>
</dbReference>
<dbReference type="HAMAP" id="MF_01039">
    <property type="entry name" value="PGAM_GpmA"/>
    <property type="match status" value="1"/>
</dbReference>
<evidence type="ECO:0000256" key="6">
    <source>
        <dbReference type="HAMAP-Rule" id="MF_01039"/>
    </source>
</evidence>
<dbReference type="RefSeq" id="WP_042208017.1">
    <property type="nucleotide sequence ID" value="NZ_CP009288.1"/>
</dbReference>
<comment type="function">
    <text evidence="6 10">Catalyzes the interconversion of 2-phosphoglycerate and 3-phosphoglycerate.</text>
</comment>
<dbReference type="PROSITE" id="PS00175">
    <property type="entry name" value="PG_MUTASE"/>
    <property type="match status" value="1"/>
</dbReference>
<dbReference type="eggNOG" id="COG0588">
    <property type="taxonomic scope" value="Bacteria"/>
</dbReference>
<dbReference type="InterPro" id="IPR001345">
    <property type="entry name" value="PG/BPGM_mutase_AS"/>
</dbReference>
<dbReference type="NCBIfam" id="NF010713">
    <property type="entry name" value="PRK14115.1"/>
    <property type="match status" value="1"/>
</dbReference>
<keyword evidence="5 6" id="KW-0413">Isomerase</keyword>
<dbReference type="Proteomes" id="UP000029409">
    <property type="component" value="Chromosome"/>
</dbReference>
<dbReference type="NCBIfam" id="TIGR01258">
    <property type="entry name" value="pgm_1"/>
    <property type="match status" value="1"/>
</dbReference>
<dbReference type="EC" id="5.4.2.11" evidence="6 10"/>
<dbReference type="GO" id="GO:0006094">
    <property type="term" value="P:gluconeogenesis"/>
    <property type="evidence" value="ECO:0007669"/>
    <property type="project" value="UniProtKB-UniRule"/>
</dbReference>
<dbReference type="OrthoDB" id="9781415at2"/>
<dbReference type="PIRSF" id="PIRSF000709">
    <property type="entry name" value="6PFK_2-Ptase"/>
    <property type="match status" value="1"/>
</dbReference>
<reference evidence="11 12" key="1">
    <citation type="submission" date="2014-08" db="EMBL/GenBank/DDBJ databases">
        <title>Comparative genomics of the Paenibacillus odorifer group.</title>
        <authorList>
            <person name="den Bakker H.C."/>
            <person name="Tsai Y.-C."/>
            <person name="Martin N."/>
            <person name="Korlach J."/>
            <person name="Wiedmann M."/>
        </authorList>
    </citation>
    <scope>NUCLEOTIDE SEQUENCE [LARGE SCALE GENOMIC DNA]</scope>
    <source>
        <strain evidence="11 12">DSM 1735</strain>
    </source>
</reference>
<dbReference type="GO" id="GO:0006096">
    <property type="term" value="P:glycolytic process"/>
    <property type="evidence" value="ECO:0007669"/>
    <property type="project" value="UniProtKB-UniRule"/>
</dbReference>
<evidence type="ECO:0000256" key="4">
    <source>
        <dbReference type="ARBA" id="ARBA00023152"/>
    </source>
</evidence>
<dbReference type="CDD" id="cd07067">
    <property type="entry name" value="HP_PGM_like"/>
    <property type="match status" value="1"/>
</dbReference>
<name>A0A089HT00_PAEDU</name>
<dbReference type="STRING" id="44251.PDUR_21645"/>
<sequence length="249" mass="28790">MYEIVLIRHGESEYNRQNLFTGWSDPDLTEKGIHEAKDAGRTLKEAGYTFDLAFASVLKRSIKTLNLVLEELDLLWIPVQKSWKLNERHYGALQGLSKSETAVKYGDEQLHIWRRSLSVRPPLLEPDDPRYARNDRRYQELRPEDIPLGESLEDTVHRVGDFWGNRIVPLVRKKERVLISAHGNTLRALIKYMEDLDEAALLDLNIPTGIPLVYELDDDVKPIRRFYLGEQEKVEAKAREVANQGKVSE</sequence>
<organism evidence="11 12">
    <name type="scientific">Paenibacillus durus</name>
    <name type="common">Paenibacillus azotofixans</name>
    <dbReference type="NCBI Taxonomy" id="44251"/>
    <lineage>
        <taxon>Bacteria</taxon>
        <taxon>Bacillati</taxon>
        <taxon>Bacillota</taxon>
        <taxon>Bacilli</taxon>
        <taxon>Bacillales</taxon>
        <taxon>Paenibacillaceae</taxon>
        <taxon>Paenibacillus</taxon>
    </lineage>
</organism>
<dbReference type="AlphaFoldDB" id="A0A089HT00"/>
<feature type="binding site" evidence="6 8">
    <location>
        <position position="98"/>
    </location>
    <ligand>
        <name>substrate</name>
    </ligand>
</feature>
<keyword evidence="12" id="KW-1185">Reference proteome</keyword>
<comment type="pathway">
    <text evidence="6 10">Carbohydrate degradation; glycolysis; pyruvate from D-glyceraldehyde 3-phosphate: step 3/5.</text>
</comment>
<evidence type="ECO:0000256" key="7">
    <source>
        <dbReference type="PIRSR" id="PIRSR613078-1"/>
    </source>
</evidence>
<dbReference type="GO" id="GO:0004619">
    <property type="term" value="F:phosphoglycerate mutase activity"/>
    <property type="evidence" value="ECO:0007669"/>
    <property type="project" value="UniProtKB-UniRule"/>
</dbReference>
<proteinExistence type="inferred from homology"/>
<evidence type="ECO:0000313" key="11">
    <source>
        <dbReference type="EMBL" id="AIQ14222.1"/>
    </source>
</evidence>
<feature type="binding site" evidence="6 8">
    <location>
        <begin position="8"/>
        <end position="15"/>
    </location>
    <ligand>
        <name>substrate</name>
    </ligand>
</feature>
<dbReference type="InterPro" id="IPR029033">
    <property type="entry name" value="His_PPase_superfam"/>
</dbReference>
<feature type="binding site" evidence="6 8">
    <location>
        <position position="60"/>
    </location>
    <ligand>
        <name>substrate</name>
    </ligand>
</feature>
<protein>
    <recommendedName>
        <fullName evidence="6 10">2,3-bisphosphoglycerate-dependent phosphoglycerate mutase</fullName>
        <shortName evidence="6">BPG-dependent PGAM</shortName>
        <shortName evidence="6">PGAM</shortName>
        <shortName evidence="6">Phosphoglyceromutase</shortName>
        <shortName evidence="6">dPGM</shortName>
        <ecNumber evidence="6 10">5.4.2.11</ecNumber>
    </recommendedName>
</protein>
<feature type="active site" description="Tele-phosphohistidine intermediate" evidence="6 7">
    <location>
        <position position="9"/>
    </location>
</feature>
<dbReference type="KEGG" id="pdu:PDUR_21645"/>
<dbReference type="SMART" id="SM00855">
    <property type="entry name" value="PGAM"/>
    <property type="match status" value="1"/>
</dbReference>
<feature type="binding site" evidence="6 8">
    <location>
        <begin position="183"/>
        <end position="184"/>
    </location>
    <ligand>
        <name>substrate</name>
    </ligand>
</feature>
<evidence type="ECO:0000256" key="5">
    <source>
        <dbReference type="ARBA" id="ARBA00023235"/>
    </source>
</evidence>
<keyword evidence="3 6" id="KW-0312">Gluconeogenesis</keyword>
<comment type="catalytic activity">
    <reaction evidence="1 6 10">
        <text>(2R)-2-phosphoglycerate = (2R)-3-phosphoglycerate</text>
        <dbReference type="Rhea" id="RHEA:15901"/>
        <dbReference type="ChEBI" id="CHEBI:58272"/>
        <dbReference type="ChEBI" id="CHEBI:58289"/>
        <dbReference type="EC" id="5.4.2.11"/>
    </reaction>
</comment>
<evidence type="ECO:0000256" key="1">
    <source>
        <dbReference type="ARBA" id="ARBA00000380"/>
    </source>
</evidence>
<feature type="binding site" evidence="6 8">
    <location>
        <begin position="114"/>
        <end position="115"/>
    </location>
    <ligand>
        <name>substrate</name>
    </ligand>
</feature>
<keyword evidence="4 6" id="KW-0324">Glycolysis</keyword>
<dbReference type="UniPathway" id="UPA00109">
    <property type="reaction ID" value="UER00186"/>
</dbReference>